<evidence type="ECO:0000313" key="2">
    <source>
        <dbReference type="EMBL" id="TGA99176.1"/>
    </source>
</evidence>
<dbReference type="Proteomes" id="UP000298347">
    <property type="component" value="Unassembled WGS sequence"/>
</dbReference>
<evidence type="ECO:0000256" key="1">
    <source>
        <dbReference type="SAM" id="Phobius"/>
    </source>
</evidence>
<keyword evidence="3" id="KW-1185">Reference proteome</keyword>
<dbReference type="EMBL" id="SRJD01000004">
    <property type="protein sequence ID" value="TGA99176.1"/>
    <property type="molecule type" value="Genomic_DNA"/>
</dbReference>
<evidence type="ECO:0000313" key="3">
    <source>
        <dbReference type="Proteomes" id="UP000298347"/>
    </source>
</evidence>
<gene>
    <name evidence="2" type="ORF">E4665_05170</name>
</gene>
<organism evidence="2 3">
    <name type="scientific">Sporolactobacillus shoreae</name>
    <dbReference type="NCBI Taxonomy" id="1465501"/>
    <lineage>
        <taxon>Bacteria</taxon>
        <taxon>Bacillati</taxon>
        <taxon>Bacillota</taxon>
        <taxon>Bacilli</taxon>
        <taxon>Bacillales</taxon>
        <taxon>Sporolactobacillaceae</taxon>
        <taxon>Sporolactobacillus</taxon>
    </lineage>
</organism>
<dbReference type="AlphaFoldDB" id="A0A4Z0GPS4"/>
<keyword evidence="1" id="KW-0472">Membrane</keyword>
<keyword evidence="1" id="KW-1133">Transmembrane helix</keyword>
<name>A0A4Z0GPS4_9BACL</name>
<proteinExistence type="predicted"/>
<feature type="transmembrane region" description="Helical" evidence="1">
    <location>
        <begin position="12"/>
        <end position="32"/>
    </location>
</feature>
<dbReference type="Pfam" id="PF09911">
    <property type="entry name" value="DUF2140"/>
    <property type="match status" value="1"/>
</dbReference>
<protein>
    <submittedName>
        <fullName evidence="2">DUF2140 family protein</fullName>
    </submittedName>
</protein>
<keyword evidence="1" id="KW-0812">Transmembrane</keyword>
<dbReference type="RefSeq" id="WP_135347730.1">
    <property type="nucleotide sequence ID" value="NZ_SRJD01000004.1"/>
</dbReference>
<reference evidence="2 3" key="1">
    <citation type="journal article" date="2015" name="Int. J. Syst. Evol. Microbiol.">
        <title>Sporolactobacillus shoreae sp. nov. and Sporolactobacillus spathodeae sp. nov., two spore-forming lactic acid bacteria isolated from tree barks in Thailand.</title>
        <authorList>
            <person name="Thamacharoensuk T."/>
            <person name="Kitahara M."/>
            <person name="Ohkuma M."/>
            <person name="Thongchul N."/>
            <person name="Tanasupawat S."/>
        </authorList>
    </citation>
    <scope>NUCLEOTIDE SEQUENCE [LARGE SCALE GENOMIC DNA]</scope>
    <source>
        <strain evidence="2 3">BK92</strain>
    </source>
</reference>
<sequence>MFKPIKKNRWRTAFFALLIIVVAVPFFLFGLLTGGLSSNSVTPGGLQPGSKNAAIFTVQANKQQLETLINDQIRSNKNSRLTYQVSIGNQVALNGRYRLLFTGIPFSLTFNPVVSNGDILLKESEVKLGSIRLPDQQVLSFLKAGSKFPKWVIIQPDKRQVYINLTSVKIQNGMYLRAKTIDLPKNDVSFTVHRGN</sequence>
<comment type="caution">
    <text evidence="2">The sequence shown here is derived from an EMBL/GenBank/DDBJ whole genome shotgun (WGS) entry which is preliminary data.</text>
</comment>
<accession>A0A4Z0GPS4</accession>
<dbReference type="InterPro" id="IPR018672">
    <property type="entry name" value="DUF2140"/>
</dbReference>
<dbReference type="OrthoDB" id="2412610at2"/>